<evidence type="ECO:0000256" key="1">
    <source>
        <dbReference type="SAM" id="MobiDB-lite"/>
    </source>
</evidence>
<reference evidence="2" key="1">
    <citation type="submission" date="2017-05" db="UniProtKB">
        <authorList>
            <consortium name="EnsemblMetazoa"/>
        </authorList>
    </citation>
    <scope>IDENTIFICATION</scope>
</reference>
<organism evidence="2">
    <name type="scientific">Amphimedon queenslandica</name>
    <name type="common">Sponge</name>
    <dbReference type="NCBI Taxonomy" id="400682"/>
    <lineage>
        <taxon>Eukaryota</taxon>
        <taxon>Metazoa</taxon>
        <taxon>Porifera</taxon>
        <taxon>Demospongiae</taxon>
        <taxon>Heteroscleromorpha</taxon>
        <taxon>Haplosclerida</taxon>
        <taxon>Niphatidae</taxon>
        <taxon>Amphimedon</taxon>
    </lineage>
</organism>
<dbReference type="EnsemblMetazoa" id="Aqu2.1.28406_001">
    <property type="protein sequence ID" value="Aqu2.1.28406_001"/>
    <property type="gene ID" value="Aqu2.1.28406"/>
</dbReference>
<accession>A0A1X7UL65</accession>
<name>A0A1X7UL65_AMPQE</name>
<evidence type="ECO:0000313" key="2">
    <source>
        <dbReference type="EnsemblMetazoa" id="Aqu2.1.28406_001"/>
    </source>
</evidence>
<dbReference type="AlphaFoldDB" id="A0A1X7UL65"/>
<feature type="compositionally biased region" description="Basic and acidic residues" evidence="1">
    <location>
        <begin position="113"/>
        <end position="123"/>
    </location>
</feature>
<sequence>EISNKEAKLANSIAICLLGKASAGMSKLRRKKILKLYNPDIADLAEEDLFQLGAPKLFGSGVEVKIKERAESLKLLAASRPLAQSQGKKFFHRGHPTVPPRGGGQSSQGRPWQKKELKAPARK</sequence>
<feature type="region of interest" description="Disordered" evidence="1">
    <location>
        <begin position="84"/>
        <end position="123"/>
    </location>
</feature>
<proteinExistence type="predicted"/>
<protein>
    <submittedName>
        <fullName evidence="2">Uncharacterized protein</fullName>
    </submittedName>
</protein>
<dbReference type="InParanoid" id="A0A1X7UL65"/>